<feature type="coiled-coil region" evidence="1">
    <location>
        <begin position="94"/>
        <end position="128"/>
    </location>
</feature>
<sequence>MTGKPSQEQARKHAARLKAYLAQTGTLPSRAGKVNVTAIARACGFDRQTIYKNRTCRAMVEAAALDQGISFAEATTEDAGDAEATNAMVPASKLREEQRHVAALERRLAEMTARNAALMERLRQQTQIEEDLIMAGRRTRPTAALPLLEQDLGTE</sequence>
<keyword evidence="1" id="KW-0175">Coiled coil</keyword>
<reference evidence="2 3" key="2">
    <citation type="submission" date="2019-01" db="EMBL/GenBank/DDBJ databases">
        <authorList>
            <person name="Li Y."/>
        </authorList>
    </citation>
    <scope>NUCLEOTIDE SEQUENCE [LARGE SCALE GENOMIC DNA]</scope>
    <source>
        <strain evidence="2 3">07D10-4-3</strain>
    </source>
</reference>
<evidence type="ECO:0000313" key="3">
    <source>
        <dbReference type="Proteomes" id="UP000284451"/>
    </source>
</evidence>
<evidence type="ECO:0000256" key="1">
    <source>
        <dbReference type="SAM" id="Coils"/>
    </source>
</evidence>
<organism evidence="2 3">
    <name type="scientific">Paenirhodobacter populi</name>
    <dbReference type="NCBI Taxonomy" id="2306993"/>
    <lineage>
        <taxon>Bacteria</taxon>
        <taxon>Pseudomonadati</taxon>
        <taxon>Pseudomonadota</taxon>
        <taxon>Alphaproteobacteria</taxon>
        <taxon>Rhodobacterales</taxon>
        <taxon>Rhodobacter group</taxon>
        <taxon>Paenirhodobacter</taxon>
    </lineage>
</organism>
<comment type="caution">
    <text evidence="2">The sequence shown here is derived from an EMBL/GenBank/DDBJ whole genome shotgun (WGS) entry which is preliminary data.</text>
</comment>
<proteinExistence type="predicted"/>
<protein>
    <submittedName>
        <fullName evidence="2">Uncharacterized protein</fullName>
    </submittedName>
</protein>
<reference evidence="2 3" key="1">
    <citation type="submission" date="2019-01" db="EMBL/GenBank/DDBJ databases">
        <title>Sinorhodobacter populi sp. nov. isolated from the symptomatic bark tissue of Populus euramericana canker.</title>
        <authorList>
            <person name="Xu G."/>
        </authorList>
    </citation>
    <scope>NUCLEOTIDE SEQUENCE [LARGE SCALE GENOMIC DNA]</scope>
    <source>
        <strain evidence="2 3">07D10-4-3</strain>
    </source>
</reference>
<dbReference type="RefSeq" id="WP_128234141.1">
    <property type="nucleotide sequence ID" value="NZ_SAUY01000061.1"/>
</dbReference>
<dbReference type="AlphaFoldDB" id="A0A443JYZ9"/>
<accession>A0A443JYZ9</accession>
<dbReference type="EMBL" id="SAUY01000061">
    <property type="protein sequence ID" value="RWR25701.1"/>
    <property type="molecule type" value="Genomic_DNA"/>
</dbReference>
<name>A0A443JYZ9_9RHOB</name>
<gene>
    <name evidence="2" type="ORF">D2T29_21740</name>
</gene>
<evidence type="ECO:0000313" key="2">
    <source>
        <dbReference type="EMBL" id="RWR25701.1"/>
    </source>
</evidence>
<dbReference type="Proteomes" id="UP000284451">
    <property type="component" value="Unassembled WGS sequence"/>
</dbReference>